<reference evidence="8 9" key="1">
    <citation type="submission" date="2023-01" db="EMBL/GenBank/DDBJ databases">
        <authorList>
            <person name="Kreplak J."/>
        </authorList>
    </citation>
    <scope>NUCLEOTIDE SEQUENCE [LARGE SCALE GENOMIC DNA]</scope>
</reference>
<dbReference type="PANTHER" id="PTHR11453">
    <property type="entry name" value="ANION EXCHANGE PROTEIN"/>
    <property type="match status" value="1"/>
</dbReference>
<protein>
    <recommendedName>
        <fullName evidence="7">Bicarbonate transporter-like transmembrane domain-containing protein</fullName>
    </recommendedName>
</protein>
<evidence type="ECO:0000313" key="9">
    <source>
        <dbReference type="Proteomes" id="UP001157006"/>
    </source>
</evidence>
<dbReference type="Proteomes" id="UP001157006">
    <property type="component" value="Chromosome 5"/>
</dbReference>
<dbReference type="InterPro" id="IPR011531">
    <property type="entry name" value="HCO3_transpt-like_TM_dom"/>
</dbReference>
<evidence type="ECO:0000259" key="7">
    <source>
        <dbReference type="Pfam" id="PF00955"/>
    </source>
</evidence>
<accession>A0AAV1AZZ7</accession>
<dbReference type="PANTHER" id="PTHR11453:SF131">
    <property type="entry name" value="BORON TRANSPORTER 7-RELATED"/>
    <property type="match status" value="1"/>
</dbReference>
<dbReference type="AlphaFoldDB" id="A0AAV1AZZ7"/>
<evidence type="ECO:0000256" key="5">
    <source>
        <dbReference type="ARBA" id="ARBA00023136"/>
    </source>
</evidence>
<keyword evidence="4 6" id="KW-1133">Transmembrane helix</keyword>
<dbReference type="GO" id="GO:0006820">
    <property type="term" value="P:monoatomic anion transport"/>
    <property type="evidence" value="ECO:0007669"/>
    <property type="project" value="InterPro"/>
</dbReference>
<dbReference type="GO" id="GO:0005452">
    <property type="term" value="F:solute:inorganic anion antiporter activity"/>
    <property type="evidence" value="ECO:0007669"/>
    <property type="project" value="InterPro"/>
</dbReference>
<feature type="domain" description="Bicarbonate transporter-like transmembrane" evidence="7">
    <location>
        <begin position="173"/>
        <end position="268"/>
    </location>
</feature>
<feature type="transmembrane region" description="Helical" evidence="6">
    <location>
        <begin position="445"/>
        <end position="463"/>
    </location>
</feature>
<gene>
    <name evidence="8" type="ORF">VFH_V144520</name>
</gene>
<dbReference type="InterPro" id="IPR003020">
    <property type="entry name" value="HCO3_transpt_euk"/>
</dbReference>
<dbReference type="GO" id="GO:0005886">
    <property type="term" value="C:plasma membrane"/>
    <property type="evidence" value="ECO:0007669"/>
    <property type="project" value="TreeGrafter"/>
</dbReference>
<comment type="similarity">
    <text evidence="2">Belongs to the anion exchanger (TC 2.A.31.3) family.</text>
</comment>
<name>A0AAV1AZZ7_VICFA</name>
<proteinExistence type="inferred from homology"/>
<feature type="domain" description="Bicarbonate transporter-like transmembrane" evidence="7">
    <location>
        <begin position="341"/>
        <end position="482"/>
    </location>
</feature>
<evidence type="ECO:0000256" key="1">
    <source>
        <dbReference type="ARBA" id="ARBA00004141"/>
    </source>
</evidence>
<evidence type="ECO:0000256" key="4">
    <source>
        <dbReference type="ARBA" id="ARBA00022989"/>
    </source>
</evidence>
<evidence type="ECO:0000256" key="6">
    <source>
        <dbReference type="SAM" id="Phobius"/>
    </source>
</evidence>
<organism evidence="8 9">
    <name type="scientific">Vicia faba</name>
    <name type="common">Broad bean</name>
    <name type="synonym">Faba vulgaris</name>
    <dbReference type="NCBI Taxonomy" id="3906"/>
    <lineage>
        <taxon>Eukaryota</taxon>
        <taxon>Viridiplantae</taxon>
        <taxon>Streptophyta</taxon>
        <taxon>Embryophyta</taxon>
        <taxon>Tracheophyta</taxon>
        <taxon>Spermatophyta</taxon>
        <taxon>Magnoliopsida</taxon>
        <taxon>eudicotyledons</taxon>
        <taxon>Gunneridae</taxon>
        <taxon>Pentapetalae</taxon>
        <taxon>rosids</taxon>
        <taxon>fabids</taxon>
        <taxon>Fabales</taxon>
        <taxon>Fabaceae</taxon>
        <taxon>Papilionoideae</taxon>
        <taxon>50 kb inversion clade</taxon>
        <taxon>NPAAA clade</taxon>
        <taxon>Hologalegina</taxon>
        <taxon>IRL clade</taxon>
        <taxon>Fabeae</taxon>
        <taxon>Vicia</taxon>
    </lineage>
</organism>
<feature type="transmembrane region" description="Helical" evidence="6">
    <location>
        <begin position="186"/>
        <end position="205"/>
    </location>
</feature>
<evidence type="ECO:0000313" key="8">
    <source>
        <dbReference type="EMBL" id="CAI8614742.1"/>
    </source>
</evidence>
<dbReference type="EMBL" id="OX451740">
    <property type="protein sequence ID" value="CAI8614742.1"/>
    <property type="molecule type" value="Genomic_DNA"/>
</dbReference>
<keyword evidence="9" id="KW-1185">Reference proteome</keyword>
<feature type="domain" description="Bicarbonate transporter-like transmembrane" evidence="7">
    <location>
        <begin position="23"/>
        <end position="74"/>
    </location>
</feature>
<evidence type="ECO:0000256" key="2">
    <source>
        <dbReference type="ARBA" id="ARBA00006262"/>
    </source>
</evidence>
<evidence type="ECO:0000256" key="3">
    <source>
        <dbReference type="ARBA" id="ARBA00022692"/>
    </source>
</evidence>
<feature type="transmembrane region" description="Helical" evidence="6">
    <location>
        <begin position="225"/>
        <end position="245"/>
    </location>
</feature>
<comment type="subcellular location">
    <subcellularLocation>
        <location evidence="1">Membrane</location>
        <topology evidence="1">Multi-pass membrane protein</topology>
    </subcellularLocation>
</comment>
<dbReference type="Pfam" id="PF00955">
    <property type="entry name" value="HCO3_cotransp"/>
    <property type="match status" value="3"/>
</dbReference>
<sequence>MQDNLIDLLSHDNIIMDASLWTFTGGSLSTVETLASTAICGIIHSIFGGQPLLIVGFAEPTCLMYTYLYNFCAKTPELGAQLFLAWAAWFTRIAEELFGMLITVLFFQQAVEGLLTEFKTPKAADPLLEEYQFHWRKKMVIRNRGHTSLGKVPPTVPRRLFCPLPWDPASFYHWTVMKDMVNVPLLYIYGAFIPAMMIAGLYFFYHSVASKMAQQKEFNLQKPSAYHYDVFLLGIMTLICGLLGLPPSNGVLPQSPMHTKSLAILRRQMIRKKVVKGAKECIRHQGTNAELYGTMRSVFIEMDAVPTARELENLKDAVMNTNPGTKEKFDPVKHIDAYLPVRVNEQRLSNLLQSVFVALLLLATSLIKRIPTSVLWGYFAYMAIDSLPGNQFFERILLLFITPKRQYKVLEGTHSSFVESVPFKTIAGFTALQLLYFFLCYGLTWIPIGGILFPVPFFLLIMLREKLLPRLFKASHLQELDAFVKHRPAKYSFCIKQDDWDKFVAQHMTAKFQLVMRIEKVAESRLPSDKGSCNPGSFGNIPEVIGSCNPGSFGNIL</sequence>
<keyword evidence="3 6" id="KW-0812">Transmembrane</keyword>
<dbReference type="GO" id="GO:0050801">
    <property type="term" value="P:monoatomic ion homeostasis"/>
    <property type="evidence" value="ECO:0007669"/>
    <property type="project" value="TreeGrafter"/>
</dbReference>
<keyword evidence="5 6" id="KW-0472">Membrane</keyword>